<proteinExistence type="predicted"/>
<reference evidence="1 2" key="1">
    <citation type="submission" date="2019-07" db="EMBL/GenBank/DDBJ databases">
        <title>New species of Amycolatopsis and Streptomyces.</title>
        <authorList>
            <person name="Duangmal K."/>
            <person name="Teo W.F.A."/>
            <person name="Lipun K."/>
        </authorList>
    </citation>
    <scope>NUCLEOTIDE SEQUENCE [LARGE SCALE GENOMIC DNA]</scope>
    <source>
        <strain evidence="1 2">NBRC 109810</strain>
    </source>
</reference>
<keyword evidence="2" id="KW-1185">Reference proteome</keyword>
<dbReference type="Proteomes" id="UP000325849">
    <property type="component" value="Unassembled WGS sequence"/>
</dbReference>
<sequence length="112" mass="11981">MRAAVARRSWRRPAPAAQEVVRLRVVAALESGYVRTYRQAAEVFGVSERSVGTLAAQVQGRRQGDARDAGQDSTRLAWDVINGLSVGRREITGAGIGVVSGVRGEASGVVYR</sequence>
<evidence type="ECO:0000313" key="2">
    <source>
        <dbReference type="Proteomes" id="UP000325849"/>
    </source>
</evidence>
<gene>
    <name evidence="1" type="ORF">FNH09_17005</name>
</gene>
<dbReference type="EMBL" id="VJZD01000059">
    <property type="protein sequence ID" value="MPY32902.1"/>
    <property type="molecule type" value="Genomic_DNA"/>
</dbReference>
<name>A0A5N8VE14_9ACTN</name>
<comment type="caution">
    <text evidence="1">The sequence shown here is derived from an EMBL/GenBank/DDBJ whole genome shotgun (WGS) entry which is preliminary data.</text>
</comment>
<protein>
    <submittedName>
        <fullName evidence="1">Uncharacterized protein</fullName>
    </submittedName>
</protein>
<accession>A0A5N8VE14</accession>
<evidence type="ECO:0000313" key="1">
    <source>
        <dbReference type="EMBL" id="MPY32902.1"/>
    </source>
</evidence>
<dbReference type="RefSeq" id="WP_152888730.1">
    <property type="nucleotide sequence ID" value="NZ_VJZD01000059.1"/>
</dbReference>
<dbReference type="OrthoDB" id="4020600at2"/>
<organism evidence="1 2">
    <name type="scientific">Streptomyces adustus</name>
    <dbReference type="NCBI Taxonomy" id="1609272"/>
    <lineage>
        <taxon>Bacteria</taxon>
        <taxon>Bacillati</taxon>
        <taxon>Actinomycetota</taxon>
        <taxon>Actinomycetes</taxon>
        <taxon>Kitasatosporales</taxon>
        <taxon>Streptomycetaceae</taxon>
        <taxon>Streptomyces</taxon>
    </lineage>
</organism>
<dbReference type="AlphaFoldDB" id="A0A5N8VE14"/>